<dbReference type="EMBL" id="JADYXP020000004">
    <property type="protein sequence ID" value="KAL0125520.1"/>
    <property type="molecule type" value="Genomic_DNA"/>
</dbReference>
<feature type="region of interest" description="Disordered" evidence="1">
    <location>
        <begin position="13"/>
        <end position="59"/>
    </location>
</feature>
<dbReference type="AlphaFoldDB" id="A0AAW2GG22"/>
<protein>
    <submittedName>
        <fullName evidence="2">Uncharacterized protein</fullName>
    </submittedName>
</protein>
<proteinExistence type="predicted"/>
<dbReference type="Proteomes" id="UP001430953">
    <property type="component" value="Unassembled WGS sequence"/>
</dbReference>
<name>A0AAW2GG22_9HYME</name>
<evidence type="ECO:0000313" key="3">
    <source>
        <dbReference type="Proteomes" id="UP001430953"/>
    </source>
</evidence>
<sequence>MQLQIYARFFPKPQESDSIEREGKRADEIGWRGERPGGGEEECGGPGRKQGLPLAWMGG</sequence>
<comment type="caution">
    <text evidence="2">The sequence shown here is derived from an EMBL/GenBank/DDBJ whole genome shotgun (WGS) entry which is preliminary data.</text>
</comment>
<feature type="compositionally biased region" description="Basic and acidic residues" evidence="1">
    <location>
        <begin position="14"/>
        <end position="38"/>
    </location>
</feature>
<accession>A0AAW2GG22</accession>
<evidence type="ECO:0000256" key="1">
    <source>
        <dbReference type="SAM" id="MobiDB-lite"/>
    </source>
</evidence>
<reference evidence="2 3" key="1">
    <citation type="submission" date="2023-03" db="EMBL/GenBank/DDBJ databases">
        <title>High recombination rates correlate with genetic variation in Cardiocondyla obscurior ants.</title>
        <authorList>
            <person name="Errbii M."/>
        </authorList>
    </citation>
    <scope>NUCLEOTIDE SEQUENCE [LARGE SCALE GENOMIC DNA]</scope>
    <source>
        <strain evidence="2">Alpha-2009</strain>
        <tissue evidence="2">Whole body</tissue>
    </source>
</reference>
<gene>
    <name evidence="2" type="ORF">PUN28_004556</name>
</gene>
<keyword evidence="3" id="KW-1185">Reference proteome</keyword>
<organism evidence="2 3">
    <name type="scientific">Cardiocondyla obscurior</name>
    <dbReference type="NCBI Taxonomy" id="286306"/>
    <lineage>
        <taxon>Eukaryota</taxon>
        <taxon>Metazoa</taxon>
        <taxon>Ecdysozoa</taxon>
        <taxon>Arthropoda</taxon>
        <taxon>Hexapoda</taxon>
        <taxon>Insecta</taxon>
        <taxon>Pterygota</taxon>
        <taxon>Neoptera</taxon>
        <taxon>Endopterygota</taxon>
        <taxon>Hymenoptera</taxon>
        <taxon>Apocrita</taxon>
        <taxon>Aculeata</taxon>
        <taxon>Formicoidea</taxon>
        <taxon>Formicidae</taxon>
        <taxon>Myrmicinae</taxon>
        <taxon>Cardiocondyla</taxon>
    </lineage>
</organism>
<evidence type="ECO:0000313" key="2">
    <source>
        <dbReference type="EMBL" id="KAL0125520.1"/>
    </source>
</evidence>